<dbReference type="Proteomes" id="UP000002620">
    <property type="component" value="Chromosome"/>
</dbReference>
<dbReference type="STRING" id="429009.Adeg_1372"/>
<reference evidence="1 2" key="1">
    <citation type="submission" date="2009-10" db="EMBL/GenBank/DDBJ databases">
        <title>Complete sequence of chromosome of Ammonifex degensii KC4.</title>
        <authorList>
            <consortium name="US DOE Joint Genome Institute"/>
            <person name="Kerfeld C."/>
            <person name="Goodner B."/>
            <person name="Huber H."/>
            <person name="Stetter K."/>
            <person name="Lucas S."/>
            <person name="Copeland A."/>
            <person name="Lapidus A."/>
            <person name="Glavina del Rio T."/>
            <person name="Dalin E."/>
            <person name="Tice H."/>
            <person name="Bruce D."/>
            <person name="Goodwin L."/>
            <person name="Pitluck S."/>
            <person name="Saunders E."/>
            <person name="Brettin T."/>
            <person name="Detter J.C."/>
            <person name="Han C."/>
            <person name="Larimer F."/>
            <person name="Land M."/>
            <person name="Hauser L."/>
            <person name="Kyrpides N."/>
            <person name="Ovchinnikova G."/>
            <person name="Richardson P."/>
        </authorList>
    </citation>
    <scope>NUCLEOTIDE SEQUENCE [LARGE SCALE GENOMIC DNA]</scope>
    <source>
        <strain evidence="2">DSM 10501 / KC4</strain>
    </source>
</reference>
<dbReference type="RefSeq" id="WP_015739351.1">
    <property type="nucleotide sequence ID" value="NC_013385.1"/>
</dbReference>
<dbReference type="AlphaFoldDB" id="C9R845"/>
<gene>
    <name evidence="1" type="ordered locus">Adeg_1372</name>
</gene>
<accession>C9R845</accession>
<proteinExistence type="predicted"/>
<name>C9R845_AMMDK</name>
<sequence length="139" mass="16618">MSGDLVRKSLVRGWADGTEIDEAVWWRVCDERGMPFVFVYPPRRRYRRVHVDLLPTARTGRRQLTLTERDANELRDFYLAYAKNLDRAAKRFMLYQEGYWFTHTIVDFYILRGDEEKVMPKVMEVVRRAEPGGIEEWGR</sequence>
<protein>
    <submittedName>
        <fullName evidence="1">Uncharacterized protein</fullName>
    </submittedName>
</protein>
<keyword evidence="2" id="KW-1185">Reference proteome</keyword>
<organism evidence="1 2">
    <name type="scientific">Ammonifex degensii (strain DSM 10501 / KC4)</name>
    <dbReference type="NCBI Taxonomy" id="429009"/>
    <lineage>
        <taxon>Bacteria</taxon>
        <taxon>Bacillati</taxon>
        <taxon>Bacillota</taxon>
        <taxon>Clostridia</taxon>
        <taxon>Thermoanaerobacterales</taxon>
        <taxon>Thermoanaerobacteraceae</taxon>
        <taxon>Ammonifex</taxon>
    </lineage>
</organism>
<evidence type="ECO:0000313" key="2">
    <source>
        <dbReference type="Proteomes" id="UP000002620"/>
    </source>
</evidence>
<dbReference type="HOGENOM" id="CLU_1840915_0_0_9"/>
<dbReference type="KEGG" id="adg:Adeg_1372"/>
<dbReference type="EMBL" id="CP001785">
    <property type="protein sequence ID" value="ACX52474.1"/>
    <property type="molecule type" value="Genomic_DNA"/>
</dbReference>
<evidence type="ECO:0000313" key="1">
    <source>
        <dbReference type="EMBL" id="ACX52474.1"/>
    </source>
</evidence>